<organism evidence="5 6">
    <name type="scientific">Wenjunlia tyrosinilytica</name>
    <dbReference type="NCBI Taxonomy" id="1544741"/>
    <lineage>
        <taxon>Bacteria</taxon>
        <taxon>Bacillati</taxon>
        <taxon>Actinomycetota</taxon>
        <taxon>Actinomycetes</taxon>
        <taxon>Kitasatosporales</taxon>
        <taxon>Streptomycetaceae</taxon>
        <taxon>Wenjunlia</taxon>
    </lineage>
</organism>
<keyword evidence="2" id="KW-0808">Transferase</keyword>
<dbReference type="FunFam" id="3.40.630.30:FF:000064">
    <property type="entry name" value="GNAT family acetyltransferase"/>
    <property type="match status" value="1"/>
</dbReference>
<dbReference type="SUPFAM" id="SSF55729">
    <property type="entry name" value="Acyl-CoA N-acyltransferases (Nat)"/>
    <property type="match status" value="1"/>
</dbReference>
<evidence type="ECO:0000313" key="6">
    <source>
        <dbReference type="Proteomes" id="UP000641932"/>
    </source>
</evidence>
<dbReference type="Gene3D" id="3.40.630.30">
    <property type="match status" value="1"/>
</dbReference>
<evidence type="ECO:0000256" key="3">
    <source>
        <dbReference type="ARBA" id="ARBA00023315"/>
    </source>
</evidence>
<protein>
    <submittedName>
        <fullName evidence="5">Acetyltransferase</fullName>
    </submittedName>
</protein>
<sequence length="161" mass="17946">MIRSAAVEDIPEILAMVRELADYERSIEHAKATEEQVRGALFDEHPAAFALMAEDDESGEAVGYALWFRNFSTWTGTHGVYLEDLYVRPHARGGGHGKALLAALADICERRGYERLEWSVLDWNEPSIGFYKSLGAVPMNEWTVFRLSGAPLSELAASRSN</sequence>
<proteinExistence type="inferred from homology"/>
<dbReference type="PANTHER" id="PTHR10545:SF29">
    <property type="entry name" value="GH14572P-RELATED"/>
    <property type="match status" value="1"/>
</dbReference>
<evidence type="ECO:0000259" key="4">
    <source>
        <dbReference type="PROSITE" id="PS51186"/>
    </source>
</evidence>
<dbReference type="InterPro" id="IPR016181">
    <property type="entry name" value="Acyl_CoA_acyltransferase"/>
</dbReference>
<dbReference type="InterPro" id="IPR000182">
    <property type="entry name" value="GNAT_dom"/>
</dbReference>
<reference evidence="5" key="2">
    <citation type="submission" date="2020-09" db="EMBL/GenBank/DDBJ databases">
        <authorList>
            <person name="Sun Q."/>
            <person name="Zhou Y."/>
        </authorList>
    </citation>
    <scope>NUCLEOTIDE SEQUENCE</scope>
    <source>
        <strain evidence="5">CGMCC 4.7201</strain>
    </source>
</reference>
<name>A0A917ZLK7_9ACTN</name>
<feature type="domain" description="N-acetyltransferase" evidence="4">
    <location>
        <begin position="1"/>
        <end position="157"/>
    </location>
</feature>
<evidence type="ECO:0000256" key="1">
    <source>
        <dbReference type="ARBA" id="ARBA00008694"/>
    </source>
</evidence>
<dbReference type="InterPro" id="IPR051016">
    <property type="entry name" value="Diverse_Substrate_AcTransf"/>
</dbReference>
<comment type="similarity">
    <text evidence="1">Belongs to the acetyltransferase family.</text>
</comment>
<comment type="caution">
    <text evidence="5">The sequence shown here is derived from an EMBL/GenBank/DDBJ whole genome shotgun (WGS) entry which is preliminary data.</text>
</comment>
<dbReference type="RefSeq" id="WP_189131176.1">
    <property type="nucleotide sequence ID" value="NZ_BMMS01000007.1"/>
</dbReference>
<dbReference type="GO" id="GO:0008080">
    <property type="term" value="F:N-acetyltransferase activity"/>
    <property type="evidence" value="ECO:0007669"/>
    <property type="project" value="TreeGrafter"/>
</dbReference>
<keyword evidence="3" id="KW-0012">Acyltransferase</keyword>
<dbReference type="Pfam" id="PF00583">
    <property type="entry name" value="Acetyltransf_1"/>
    <property type="match status" value="1"/>
</dbReference>
<accession>A0A917ZLK7</accession>
<keyword evidence="6" id="KW-1185">Reference proteome</keyword>
<evidence type="ECO:0000256" key="2">
    <source>
        <dbReference type="ARBA" id="ARBA00022679"/>
    </source>
</evidence>
<reference evidence="5" key="1">
    <citation type="journal article" date="2014" name="Int. J. Syst. Evol. Microbiol.">
        <title>Complete genome sequence of Corynebacterium casei LMG S-19264T (=DSM 44701T), isolated from a smear-ripened cheese.</title>
        <authorList>
            <consortium name="US DOE Joint Genome Institute (JGI-PGF)"/>
            <person name="Walter F."/>
            <person name="Albersmeier A."/>
            <person name="Kalinowski J."/>
            <person name="Ruckert C."/>
        </authorList>
    </citation>
    <scope>NUCLEOTIDE SEQUENCE</scope>
    <source>
        <strain evidence="5">CGMCC 4.7201</strain>
    </source>
</reference>
<dbReference type="PROSITE" id="PS51186">
    <property type="entry name" value="GNAT"/>
    <property type="match status" value="1"/>
</dbReference>
<evidence type="ECO:0000313" key="5">
    <source>
        <dbReference type="EMBL" id="GGO85587.1"/>
    </source>
</evidence>
<dbReference type="AlphaFoldDB" id="A0A917ZLK7"/>
<dbReference type="CDD" id="cd04301">
    <property type="entry name" value="NAT_SF"/>
    <property type="match status" value="1"/>
</dbReference>
<dbReference type="EMBL" id="BMMS01000007">
    <property type="protein sequence ID" value="GGO85587.1"/>
    <property type="molecule type" value="Genomic_DNA"/>
</dbReference>
<dbReference type="Proteomes" id="UP000641932">
    <property type="component" value="Unassembled WGS sequence"/>
</dbReference>
<dbReference type="PANTHER" id="PTHR10545">
    <property type="entry name" value="DIAMINE N-ACETYLTRANSFERASE"/>
    <property type="match status" value="1"/>
</dbReference>
<gene>
    <name evidence="5" type="ORF">GCM10012280_19710</name>
</gene>